<organism evidence="3 4">
    <name type="scientific">Acer yangbiense</name>
    <dbReference type="NCBI Taxonomy" id="1000413"/>
    <lineage>
        <taxon>Eukaryota</taxon>
        <taxon>Viridiplantae</taxon>
        <taxon>Streptophyta</taxon>
        <taxon>Embryophyta</taxon>
        <taxon>Tracheophyta</taxon>
        <taxon>Spermatophyta</taxon>
        <taxon>Magnoliopsida</taxon>
        <taxon>eudicotyledons</taxon>
        <taxon>Gunneridae</taxon>
        <taxon>Pentapetalae</taxon>
        <taxon>rosids</taxon>
        <taxon>malvids</taxon>
        <taxon>Sapindales</taxon>
        <taxon>Sapindaceae</taxon>
        <taxon>Hippocastanoideae</taxon>
        <taxon>Acereae</taxon>
        <taxon>Acer</taxon>
    </lineage>
</organism>
<feature type="compositionally biased region" description="Polar residues" evidence="1">
    <location>
        <begin position="363"/>
        <end position="372"/>
    </location>
</feature>
<reference evidence="4" key="1">
    <citation type="journal article" date="2019" name="Gigascience">
        <title>De novo genome assembly of the endangered Acer yangbiense, a plant species with extremely small populations endemic to Yunnan Province, China.</title>
        <authorList>
            <person name="Yang J."/>
            <person name="Wariss H.M."/>
            <person name="Tao L."/>
            <person name="Zhang R."/>
            <person name="Yun Q."/>
            <person name="Hollingsworth P."/>
            <person name="Dao Z."/>
            <person name="Luo G."/>
            <person name="Guo H."/>
            <person name="Ma Y."/>
            <person name="Sun W."/>
        </authorList>
    </citation>
    <scope>NUCLEOTIDE SEQUENCE [LARGE SCALE GENOMIC DNA]</scope>
    <source>
        <strain evidence="4">cv. Malutang</strain>
    </source>
</reference>
<dbReference type="PANTHER" id="PTHR45181:SF4">
    <property type="entry name" value="HEAT SHOCK PROTEIN DNAJ WITH TETRATRICOPEPTIDE REPEAT-CONTAINING PROTEIN"/>
    <property type="match status" value="1"/>
</dbReference>
<dbReference type="InterPro" id="IPR001623">
    <property type="entry name" value="DnaJ_domain"/>
</dbReference>
<feature type="compositionally biased region" description="Low complexity" evidence="1">
    <location>
        <begin position="52"/>
        <end position="68"/>
    </location>
</feature>
<dbReference type="SMART" id="SM00028">
    <property type="entry name" value="TPR"/>
    <property type="match status" value="7"/>
</dbReference>
<feature type="domain" description="J" evidence="2">
    <location>
        <begin position="1184"/>
        <end position="1280"/>
    </location>
</feature>
<dbReference type="SUPFAM" id="SSF48452">
    <property type="entry name" value="TPR-like"/>
    <property type="match status" value="3"/>
</dbReference>
<evidence type="ECO:0000313" key="4">
    <source>
        <dbReference type="Proteomes" id="UP000323000"/>
    </source>
</evidence>
<dbReference type="Pfam" id="PF13181">
    <property type="entry name" value="TPR_8"/>
    <property type="match status" value="1"/>
</dbReference>
<feature type="compositionally biased region" description="Polar residues" evidence="1">
    <location>
        <begin position="613"/>
        <end position="631"/>
    </location>
</feature>
<feature type="region of interest" description="Disordered" evidence="1">
    <location>
        <begin position="45"/>
        <end position="116"/>
    </location>
</feature>
<feature type="region of interest" description="Disordered" evidence="1">
    <location>
        <begin position="715"/>
        <end position="751"/>
    </location>
</feature>
<dbReference type="InterPro" id="IPR019734">
    <property type="entry name" value="TPR_rpt"/>
</dbReference>
<dbReference type="SMART" id="SM00271">
    <property type="entry name" value="DnaJ"/>
    <property type="match status" value="1"/>
</dbReference>
<gene>
    <name evidence="3" type="ORF">EZV62_001832</name>
</gene>
<feature type="region of interest" description="Disordered" evidence="1">
    <location>
        <begin position="565"/>
        <end position="642"/>
    </location>
</feature>
<dbReference type="Gene3D" id="1.10.287.110">
    <property type="entry name" value="DnaJ domain"/>
    <property type="match status" value="1"/>
</dbReference>
<dbReference type="OrthoDB" id="10250354at2759"/>
<proteinExistence type="predicted"/>
<feature type="compositionally biased region" description="Low complexity" evidence="1">
    <location>
        <begin position="380"/>
        <end position="393"/>
    </location>
</feature>
<dbReference type="SUPFAM" id="SSF46565">
    <property type="entry name" value="Chaperone J-domain"/>
    <property type="match status" value="1"/>
</dbReference>
<dbReference type="EMBL" id="VAHF01000001">
    <property type="protein sequence ID" value="TXG73253.1"/>
    <property type="molecule type" value="Genomic_DNA"/>
</dbReference>
<evidence type="ECO:0000256" key="1">
    <source>
        <dbReference type="SAM" id="MobiDB-lite"/>
    </source>
</evidence>
<dbReference type="PANTHER" id="PTHR45181">
    <property type="entry name" value="HEAT SHOCK PROTEIN DNAJ WITH TETRATRICOPEPTIDE REPEAT-CONTAINING PROTEIN"/>
    <property type="match status" value="1"/>
</dbReference>
<comment type="caution">
    <text evidence="3">The sequence shown here is derived from an EMBL/GenBank/DDBJ whole genome shotgun (WGS) entry which is preliminary data.</text>
</comment>
<name>A0A5C7IVI9_9ROSI</name>
<feature type="compositionally biased region" description="Basic and acidic residues" evidence="1">
    <location>
        <begin position="734"/>
        <end position="746"/>
    </location>
</feature>
<dbReference type="InterPro" id="IPR011990">
    <property type="entry name" value="TPR-like_helical_dom_sf"/>
</dbReference>
<dbReference type="Pfam" id="PF00226">
    <property type="entry name" value="DnaJ"/>
    <property type="match status" value="1"/>
</dbReference>
<evidence type="ECO:0000313" key="3">
    <source>
        <dbReference type="EMBL" id="TXG73253.1"/>
    </source>
</evidence>
<feature type="region of interest" description="Disordered" evidence="1">
    <location>
        <begin position="363"/>
        <end position="400"/>
    </location>
</feature>
<dbReference type="Gene3D" id="1.25.40.10">
    <property type="entry name" value="Tetratricopeptide repeat domain"/>
    <property type="match status" value="3"/>
</dbReference>
<dbReference type="CDD" id="cd06257">
    <property type="entry name" value="DnaJ"/>
    <property type="match status" value="1"/>
</dbReference>
<feature type="compositionally biased region" description="Basic and acidic residues" evidence="1">
    <location>
        <begin position="571"/>
        <end position="586"/>
    </location>
</feature>
<dbReference type="PROSITE" id="PS50076">
    <property type="entry name" value="DNAJ_2"/>
    <property type="match status" value="1"/>
</dbReference>
<dbReference type="InterPro" id="IPR036869">
    <property type="entry name" value="J_dom_sf"/>
</dbReference>
<dbReference type="Proteomes" id="UP000323000">
    <property type="component" value="Chromosome 1"/>
</dbReference>
<evidence type="ECO:0000259" key="2">
    <source>
        <dbReference type="PROSITE" id="PS50076"/>
    </source>
</evidence>
<feature type="compositionally biased region" description="Polar residues" evidence="1">
    <location>
        <begin position="79"/>
        <end position="89"/>
    </location>
</feature>
<dbReference type="PRINTS" id="PR00625">
    <property type="entry name" value="JDOMAIN"/>
</dbReference>
<keyword evidence="4" id="KW-1185">Reference proteome</keyword>
<sequence length="1353" mass="149428">MSPALVLLDHHSGAPNLNPNGQDSHHLVSFNSSYYFQSRKMNSSSNLGDRISGYSNSNSNSRSSGLSRPRFYKLRKQSDSQNSKSTGVSESGLGSGFNPFRPPPDPTPSVSSVPSNSGSNAFVFGSSKSDSRENLGDRVVDQMGNLKIGNEYKDGFDYRSSSFDAMKLQENMRKLNIVGGGEKVNLSAKDQEVFVFRTGENVGGLAGKVMESELQNEFKEKLSVKDSGGVDGNSAIFKSNKMGADSFMENELPNQMKNLNFKNNNNEVNSKINEKDSFVFGGKEGISSNQVGGRENILSNEMGRKLNIGSVTRDYSRNTDVGSLSSRMFVKDNQTRNLGDTKFHDLPKSVPMEFSFQAAMQANDGSSNQVHMDQQKHEASVNNSASSSFSFSSRGVHSQPVYNTSEVPSMARTDKMNEFSFTSTQAGIGTPFVEFKTPHPKTNLFSGVSQKLEFNSKRESVRDTKGKNRRGKLRQPTPVQLLPAHDFIYAEIGSQEKSEPAESYSPMDVSPYRETIADSQCSRENSVASDESFNLDNHDASYDSQPTVSNDAVDEYLVAVTQRMDINEGDVESRETNKAHPDRVDSSEVPPEESMSGAETESFKSANEEIDFNINSSINSDETEASSSLNIERQDSGGRMQFSFPSYSGDVGGSNFTFAASSAVQGHVSSSYRHQRKKSWVKLDCNSFNSTADVNAPHASSSLQLSSLSEASQLLPPQQDEKGDQLSPRLKVGHNSEVDRGQESKQETNLTSAASIAAQEACEKWRLRGNQAYTNGHLSKAEDYYTQGIKCVPKSETSRSCLRALMLCYSNRAATYMSLGRMRDALGDCMMAAALDPNFLRVQVRAANCYLTLGEVEDASKYFRKCLQSGSDVCVDRKVAVEASDGLQKAQKVAECMQRSAQFLQNKKSNDADNALEVIDEALLISSYSEKLLEMKAEALFMLRKYEEVIQLCDQTMDSAAKNSPPLDADGQLTNLDGFEPSKDFTFRLWRSCLIFKSYFNQGKLEEAIASLEKQDKLGNGEKTLESLIPLAATVHELLHHKVAGNEAFQTGTHAEAVEHYTAALSLTVESRPFAAICFCNRAAAYKALGHITDAIADCSLAIALDGNYLKAISRRATLYEMIRDYGRAATDLQRLITLLTKQIEMSSQFGASDRSINWASDLRQARVRFAAIDEEARKDIPMDMYLILGVEPSVSVADIKKAYRKAALRHHPDKAGQSLVRSDNGDDGLWKEIGAEVYKDADRLFKMIGEAYAVLSDPIKQNWAAVVEEKTRLSLHPIGRGMILRKRRGMPKRNAMEATHPEHKLMLKIIHLKEAAVVDNGETFGDLMVPHQTKGQMILNQTDIHENRVQYA</sequence>
<protein>
    <recommendedName>
        <fullName evidence="2">J domain-containing protein</fullName>
    </recommendedName>
</protein>
<accession>A0A5C7IVI9</accession>